<sequence length="210" mass="23008">MPKSKAAPTTQQGLFRNQRGQCQGPSSEFQGGEGTQEQREVSSGHRRPGVSLHKCRHLLPAPRCTQPVPLQQTSAASPVGRLPRLQETSWALHTLHEAPPPALALPAVCSLSRRKEECGSASMEYHATCYRPDAAAPPLKSATPWKLPHHVVTDAAQSARIQRFAQTPRFPTSRIGLFSLFTKGTVLGGLHRVRRRWCRLVGNDSVTTPC</sequence>
<evidence type="ECO:0000313" key="2">
    <source>
        <dbReference type="EMBL" id="KAJ1104109.1"/>
    </source>
</evidence>
<dbReference type="EMBL" id="JANPWB010000013">
    <property type="protein sequence ID" value="KAJ1104109.1"/>
    <property type="molecule type" value="Genomic_DNA"/>
</dbReference>
<feature type="compositionally biased region" description="Polar residues" evidence="1">
    <location>
        <begin position="7"/>
        <end position="29"/>
    </location>
</feature>
<organism evidence="2 3">
    <name type="scientific">Pleurodeles waltl</name>
    <name type="common">Iberian ribbed newt</name>
    <dbReference type="NCBI Taxonomy" id="8319"/>
    <lineage>
        <taxon>Eukaryota</taxon>
        <taxon>Metazoa</taxon>
        <taxon>Chordata</taxon>
        <taxon>Craniata</taxon>
        <taxon>Vertebrata</taxon>
        <taxon>Euteleostomi</taxon>
        <taxon>Amphibia</taxon>
        <taxon>Batrachia</taxon>
        <taxon>Caudata</taxon>
        <taxon>Salamandroidea</taxon>
        <taxon>Salamandridae</taxon>
        <taxon>Pleurodelinae</taxon>
        <taxon>Pleurodeles</taxon>
    </lineage>
</organism>
<name>A0AAV7MLZ5_PLEWA</name>
<evidence type="ECO:0000313" key="3">
    <source>
        <dbReference type="Proteomes" id="UP001066276"/>
    </source>
</evidence>
<dbReference type="AlphaFoldDB" id="A0AAV7MLZ5"/>
<dbReference type="Proteomes" id="UP001066276">
    <property type="component" value="Chromosome 9"/>
</dbReference>
<evidence type="ECO:0000256" key="1">
    <source>
        <dbReference type="SAM" id="MobiDB-lite"/>
    </source>
</evidence>
<feature type="region of interest" description="Disordered" evidence="1">
    <location>
        <begin position="1"/>
        <end position="50"/>
    </location>
</feature>
<protein>
    <submittedName>
        <fullName evidence="2">Uncharacterized protein</fullName>
    </submittedName>
</protein>
<reference evidence="2" key="1">
    <citation type="journal article" date="2022" name="bioRxiv">
        <title>Sequencing and chromosome-scale assembly of the giantPleurodeles waltlgenome.</title>
        <authorList>
            <person name="Brown T."/>
            <person name="Elewa A."/>
            <person name="Iarovenko S."/>
            <person name="Subramanian E."/>
            <person name="Araus A.J."/>
            <person name="Petzold A."/>
            <person name="Susuki M."/>
            <person name="Suzuki K.-i.T."/>
            <person name="Hayashi T."/>
            <person name="Toyoda A."/>
            <person name="Oliveira C."/>
            <person name="Osipova E."/>
            <person name="Leigh N.D."/>
            <person name="Simon A."/>
            <person name="Yun M.H."/>
        </authorList>
    </citation>
    <scope>NUCLEOTIDE SEQUENCE</scope>
    <source>
        <strain evidence="2">20211129_DDA</strain>
        <tissue evidence="2">Liver</tissue>
    </source>
</reference>
<gene>
    <name evidence="2" type="ORF">NDU88_001524</name>
</gene>
<keyword evidence="3" id="KW-1185">Reference proteome</keyword>
<comment type="caution">
    <text evidence="2">The sequence shown here is derived from an EMBL/GenBank/DDBJ whole genome shotgun (WGS) entry which is preliminary data.</text>
</comment>
<accession>A0AAV7MLZ5</accession>
<proteinExistence type="predicted"/>